<comment type="caution">
    <text evidence="3">The sequence shown here is derived from an EMBL/GenBank/DDBJ whole genome shotgun (WGS) entry which is preliminary data.</text>
</comment>
<gene>
    <name evidence="3" type="ORF">TWF481_003720</name>
</gene>
<name>A0AAV9WJD8_9PEZI</name>
<evidence type="ECO:0000256" key="2">
    <source>
        <dbReference type="SAM" id="MobiDB-lite"/>
    </source>
</evidence>
<organism evidence="3 4">
    <name type="scientific">Arthrobotrys musiformis</name>
    <dbReference type="NCBI Taxonomy" id="47236"/>
    <lineage>
        <taxon>Eukaryota</taxon>
        <taxon>Fungi</taxon>
        <taxon>Dikarya</taxon>
        <taxon>Ascomycota</taxon>
        <taxon>Pezizomycotina</taxon>
        <taxon>Orbiliomycetes</taxon>
        <taxon>Orbiliales</taxon>
        <taxon>Orbiliaceae</taxon>
        <taxon>Arthrobotrys</taxon>
    </lineage>
</organism>
<protein>
    <recommendedName>
        <fullName evidence="5">C2H2-type domain-containing protein</fullName>
    </recommendedName>
</protein>
<feature type="region of interest" description="Disordered" evidence="2">
    <location>
        <begin position="177"/>
        <end position="213"/>
    </location>
</feature>
<keyword evidence="1" id="KW-0175">Coiled coil</keyword>
<accession>A0AAV9WJD8</accession>
<keyword evidence="4" id="KW-1185">Reference proteome</keyword>
<evidence type="ECO:0000313" key="3">
    <source>
        <dbReference type="EMBL" id="KAK6508952.1"/>
    </source>
</evidence>
<feature type="compositionally biased region" description="Polar residues" evidence="2">
    <location>
        <begin position="240"/>
        <end position="259"/>
    </location>
</feature>
<feature type="coiled-coil region" evidence="1">
    <location>
        <begin position="281"/>
        <end position="308"/>
    </location>
</feature>
<proteinExistence type="predicted"/>
<feature type="region of interest" description="Disordered" evidence="2">
    <location>
        <begin position="24"/>
        <end position="48"/>
    </location>
</feature>
<feature type="region of interest" description="Disordered" evidence="2">
    <location>
        <begin position="240"/>
        <end position="277"/>
    </location>
</feature>
<reference evidence="3 4" key="1">
    <citation type="submission" date="2023-08" db="EMBL/GenBank/DDBJ databases">
        <authorList>
            <person name="Palmer J.M."/>
        </authorList>
    </citation>
    <scope>NUCLEOTIDE SEQUENCE [LARGE SCALE GENOMIC DNA]</scope>
    <source>
        <strain evidence="3 4">TWF481</strain>
    </source>
</reference>
<feature type="compositionally biased region" description="Polar residues" evidence="2">
    <location>
        <begin position="73"/>
        <end position="91"/>
    </location>
</feature>
<feature type="compositionally biased region" description="Basic residues" evidence="2">
    <location>
        <begin position="189"/>
        <end position="198"/>
    </location>
</feature>
<dbReference type="AlphaFoldDB" id="A0AAV9WJD8"/>
<dbReference type="Gene3D" id="3.30.160.60">
    <property type="entry name" value="Classic Zinc Finger"/>
    <property type="match status" value="1"/>
</dbReference>
<evidence type="ECO:0000313" key="4">
    <source>
        <dbReference type="Proteomes" id="UP001370758"/>
    </source>
</evidence>
<evidence type="ECO:0008006" key="5">
    <source>
        <dbReference type="Google" id="ProtNLM"/>
    </source>
</evidence>
<feature type="region of interest" description="Disordered" evidence="2">
    <location>
        <begin position="73"/>
        <end position="115"/>
    </location>
</feature>
<dbReference type="Proteomes" id="UP001370758">
    <property type="component" value="Unassembled WGS sequence"/>
</dbReference>
<sequence>MPLIGSLGDPSCVGLLATKSIEDDDLTSAREQSRLEPPGLSDEGTSLGAQNGIIANTTVPLAGLQAIQVPCPSTTTGNPVQETISSSTIAPQSPKPTGEPKTPVLNLSSSSLASHHRKPKVKKVYSCAIDNFRTTNSRLYGEHMFEDHGIKFFGCENCGFRTARDDNLKIHSRTCKGKSKKAADTTQIPRRKVKKRVSTKNMPNPKPRTGTSFVDETMEAPDLCHSDNCNSSDLTLATTSRTNDQVPASQPSEHQSVNPESAPRATPEDTTIPALPNSSRINELMFKIANFEQENASLKREIFTLKAENQARAEAARQSPEDMQEELERTKFECDVWQNKCRDMWKVGRKQLRENP</sequence>
<evidence type="ECO:0000256" key="1">
    <source>
        <dbReference type="SAM" id="Coils"/>
    </source>
</evidence>
<dbReference type="EMBL" id="JAVHJL010000002">
    <property type="protein sequence ID" value="KAK6508952.1"/>
    <property type="molecule type" value="Genomic_DNA"/>
</dbReference>